<proteinExistence type="predicted"/>
<dbReference type="AlphaFoldDB" id="A0A0F9GL45"/>
<feature type="region of interest" description="Disordered" evidence="1">
    <location>
        <begin position="1"/>
        <end position="23"/>
    </location>
</feature>
<dbReference type="EMBL" id="LAZR01017658">
    <property type="protein sequence ID" value="KKL99503.1"/>
    <property type="molecule type" value="Genomic_DNA"/>
</dbReference>
<sequence>MPDGIGDTPIEETIRRRPPHTLNPDLRRKRLAERQSLRLRSGLTKGGRLGGPISKPLAVPKPGGLGGLVKGGSIAALVAFLLPNILDSMGFFGPETRRLKFDEKALAASQASEAAALRIGQHRELGESRERAATRRGQSADLRAVLQNRVNLAGIQRQQGTEDRTSELMEALTQAGIVGRHNAAAVSLGLL</sequence>
<gene>
    <name evidence="2" type="ORF">LCGC14_1813790</name>
</gene>
<organism evidence="2">
    <name type="scientific">marine sediment metagenome</name>
    <dbReference type="NCBI Taxonomy" id="412755"/>
    <lineage>
        <taxon>unclassified sequences</taxon>
        <taxon>metagenomes</taxon>
        <taxon>ecological metagenomes</taxon>
    </lineage>
</organism>
<evidence type="ECO:0000256" key="1">
    <source>
        <dbReference type="SAM" id="MobiDB-lite"/>
    </source>
</evidence>
<comment type="caution">
    <text evidence="2">The sequence shown here is derived from an EMBL/GenBank/DDBJ whole genome shotgun (WGS) entry which is preliminary data.</text>
</comment>
<reference evidence="2" key="1">
    <citation type="journal article" date="2015" name="Nature">
        <title>Complex archaea that bridge the gap between prokaryotes and eukaryotes.</title>
        <authorList>
            <person name="Spang A."/>
            <person name="Saw J.H."/>
            <person name="Jorgensen S.L."/>
            <person name="Zaremba-Niedzwiedzka K."/>
            <person name="Martijn J."/>
            <person name="Lind A.E."/>
            <person name="van Eijk R."/>
            <person name="Schleper C."/>
            <person name="Guy L."/>
            <person name="Ettema T.J."/>
        </authorList>
    </citation>
    <scope>NUCLEOTIDE SEQUENCE</scope>
</reference>
<accession>A0A0F9GL45</accession>
<protein>
    <submittedName>
        <fullName evidence="2">Uncharacterized protein</fullName>
    </submittedName>
</protein>
<evidence type="ECO:0000313" key="2">
    <source>
        <dbReference type="EMBL" id="KKL99503.1"/>
    </source>
</evidence>
<name>A0A0F9GL45_9ZZZZ</name>